<dbReference type="Proteomes" id="UP000185003">
    <property type="component" value="Unassembled WGS sequence"/>
</dbReference>
<feature type="transmembrane region" description="Helical" evidence="1">
    <location>
        <begin position="66"/>
        <end position="87"/>
    </location>
</feature>
<organism evidence="2 3">
    <name type="scientific">Chitinophaga niabensis</name>
    <dbReference type="NCBI Taxonomy" id="536979"/>
    <lineage>
        <taxon>Bacteria</taxon>
        <taxon>Pseudomonadati</taxon>
        <taxon>Bacteroidota</taxon>
        <taxon>Chitinophagia</taxon>
        <taxon>Chitinophagales</taxon>
        <taxon>Chitinophagaceae</taxon>
        <taxon>Chitinophaga</taxon>
    </lineage>
</organism>
<dbReference type="AlphaFoldDB" id="A0A1N6KB20"/>
<protein>
    <submittedName>
        <fullName evidence="2">Uncharacterized protein</fullName>
    </submittedName>
</protein>
<keyword evidence="1" id="KW-0812">Transmembrane</keyword>
<gene>
    <name evidence="2" type="ORF">SAMN04488055_5469</name>
</gene>
<reference evidence="3" key="1">
    <citation type="submission" date="2016-11" db="EMBL/GenBank/DDBJ databases">
        <authorList>
            <person name="Varghese N."/>
            <person name="Submissions S."/>
        </authorList>
    </citation>
    <scope>NUCLEOTIDE SEQUENCE [LARGE SCALE GENOMIC DNA]</scope>
    <source>
        <strain evidence="3">DSM 24787</strain>
    </source>
</reference>
<feature type="transmembrane region" description="Helical" evidence="1">
    <location>
        <begin position="26"/>
        <end position="50"/>
    </location>
</feature>
<dbReference type="OrthoDB" id="9999879at2"/>
<proteinExistence type="predicted"/>
<accession>A0A1N6KB20</accession>
<name>A0A1N6KB20_9BACT</name>
<evidence type="ECO:0000313" key="3">
    <source>
        <dbReference type="Proteomes" id="UP000185003"/>
    </source>
</evidence>
<keyword evidence="1" id="KW-0472">Membrane</keyword>
<keyword evidence="3" id="KW-1185">Reference proteome</keyword>
<keyword evidence="1" id="KW-1133">Transmembrane helix</keyword>
<dbReference type="RefSeq" id="WP_074242691.1">
    <property type="nucleotide sequence ID" value="NZ_FSRA01000002.1"/>
</dbReference>
<dbReference type="EMBL" id="FSRA01000002">
    <property type="protein sequence ID" value="SIO53731.1"/>
    <property type="molecule type" value="Genomic_DNA"/>
</dbReference>
<sequence>MTYFEAICKFALELQNLKDIDYEWKILVQLGTFAIVGFLWLILDFSFYFFKGRSLLGIQYTSKTKYAVVFILWPLSAAIVGYFGLIMGILNPTLQTCVMVGTTWIYLAPRIANKISKPKDIQS</sequence>
<evidence type="ECO:0000313" key="2">
    <source>
        <dbReference type="EMBL" id="SIO53731.1"/>
    </source>
</evidence>
<evidence type="ECO:0000256" key="1">
    <source>
        <dbReference type="SAM" id="Phobius"/>
    </source>
</evidence>